<keyword evidence="6 10" id="KW-0378">Hydrolase</keyword>
<reference evidence="14 15" key="1">
    <citation type="submission" date="2018-09" db="EMBL/GenBank/DDBJ databases">
        <title>Complete genome sequence of Cupriavidus oxalaticus T2, a bacterium capable of phenol tolerance and degradation.</title>
        <authorList>
            <person name="Yan J."/>
        </authorList>
    </citation>
    <scope>NUCLEOTIDE SEQUENCE [LARGE SCALE GENOMIC DNA]</scope>
    <source>
        <strain evidence="14 15">T2</strain>
    </source>
</reference>
<dbReference type="InterPro" id="IPR044925">
    <property type="entry name" value="His-Me_finger_sf"/>
</dbReference>
<evidence type="ECO:0000259" key="12">
    <source>
        <dbReference type="SMART" id="SM00477"/>
    </source>
</evidence>
<dbReference type="GO" id="GO:0046872">
    <property type="term" value="F:metal ion binding"/>
    <property type="evidence" value="ECO:0007669"/>
    <property type="project" value="UniProtKB-KW"/>
</dbReference>
<dbReference type="InterPro" id="IPR020821">
    <property type="entry name" value="ENPP1-3/EXOG-like_nuc-like"/>
</dbReference>
<feature type="binding site" evidence="9">
    <location>
        <position position="149"/>
    </location>
    <ligand>
        <name>Mg(2+)</name>
        <dbReference type="ChEBI" id="CHEBI:18420"/>
        <note>catalytic</note>
    </ligand>
</feature>
<feature type="chain" id="PRO_5024880577" description="Endonuclease" evidence="11">
    <location>
        <begin position="24"/>
        <end position="248"/>
    </location>
</feature>
<keyword evidence="11" id="KW-0732">Signal</keyword>
<dbReference type="EMBL" id="CP032518">
    <property type="protein sequence ID" value="QEZ44157.1"/>
    <property type="molecule type" value="Genomic_DNA"/>
</dbReference>
<dbReference type="Gene3D" id="3.40.570.10">
    <property type="entry name" value="Extracellular Endonuclease, subunit A"/>
    <property type="match status" value="1"/>
</dbReference>
<dbReference type="GO" id="GO:0000014">
    <property type="term" value="F:single-stranded DNA endodeoxyribonuclease activity"/>
    <property type="evidence" value="ECO:0007669"/>
    <property type="project" value="TreeGrafter"/>
</dbReference>
<dbReference type="PROSITE" id="PS01070">
    <property type="entry name" value="NUCLEASE_NON_SPEC"/>
    <property type="match status" value="1"/>
</dbReference>
<dbReference type="EC" id="3.1.30.-" evidence="10"/>
<keyword evidence="7" id="KW-0460">Magnesium</keyword>
<dbReference type="InterPro" id="IPR001604">
    <property type="entry name" value="Endo_G_ENPP1-like_dom"/>
</dbReference>
<evidence type="ECO:0000256" key="2">
    <source>
        <dbReference type="ARBA" id="ARBA00010052"/>
    </source>
</evidence>
<evidence type="ECO:0000256" key="10">
    <source>
        <dbReference type="RuleBase" id="RU366055"/>
    </source>
</evidence>
<gene>
    <name evidence="14" type="ORF">D2917_07880</name>
</gene>
<keyword evidence="3 10" id="KW-0540">Nuclease</keyword>
<evidence type="ECO:0000313" key="15">
    <source>
        <dbReference type="Proteomes" id="UP000325743"/>
    </source>
</evidence>
<name>A0A5P3VCS6_9BURK</name>
<keyword evidence="4 9" id="KW-0479">Metal-binding</keyword>
<evidence type="ECO:0000256" key="5">
    <source>
        <dbReference type="ARBA" id="ARBA00022759"/>
    </source>
</evidence>
<evidence type="ECO:0000256" key="8">
    <source>
        <dbReference type="PIRSR" id="PIRSR640255-1"/>
    </source>
</evidence>
<feature type="active site" description="Proton acceptor" evidence="8">
    <location>
        <position position="119"/>
    </location>
</feature>
<comment type="similarity">
    <text evidence="2 10">Belongs to the DNA/RNA non-specific endonuclease family.</text>
</comment>
<dbReference type="RefSeq" id="WP_151070225.1">
    <property type="nucleotide sequence ID" value="NZ_CP032518.1"/>
</dbReference>
<dbReference type="Proteomes" id="UP000325743">
    <property type="component" value="Chromosome 1"/>
</dbReference>
<evidence type="ECO:0000259" key="13">
    <source>
        <dbReference type="SMART" id="SM00892"/>
    </source>
</evidence>
<sequence>MLHIVRLAAAAAICLGVATPLQAGGDFAQCRHLFAQGSIPQVRSAQKLGVRALCYEAFAALHSGTTKTPIYVAERLSSEQVANAQDEERTNRFFADARLPRAERADLDDYKGSGYDRGHMAPAGDMPTPTAMAQSFSLANTVPQASLNNRRSWAGIEKATRKYVRRAKGHVYIITGPVFDSATPTVIGANRVWVPQYIFKLVYDPETHRAWVHWIENSDSARAGRPITYRELVRRTGVEFLPGIALVE</sequence>
<proteinExistence type="inferred from homology"/>
<dbReference type="Pfam" id="PF01223">
    <property type="entry name" value="Endonuclease_NS"/>
    <property type="match status" value="1"/>
</dbReference>
<dbReference type="GO" id="GO:0003676">
    <property type="term" value="F:nucleic acid binding"/>
    <property type="evidence" value="ECO:0007669"/>
    <property type="project" value="InterPro"/>
</dbReference>
<evidence type="ECO:0000256" key="9">
    <source>
        <dbReference type="PIRSR" id="PIRSR640255-2"/>
    </source>
</evidence>
<dbReference type="SMART" id="SM00477">
    <property type="entry name" value="NUC"/>
    <property type="match status" value="1"/>
</dbReference>
<dbReference type="SMART" id="SM00892">
    <property type="entry name" value="Endonuclease_NS"/>
    <property type="match status" value="1"/>
</dbReference>
<evidence type="ECO:0000256" key="4">
    <source>
        <dbReference type="ARBA" id="ARBA00022723"/>
    </source>
</evidence>
<evidence type="ECO:0000256" key="6">
    <source>
        <dbReference type="ARBA" id="ARBA00022801"/>
    </source>
</evidence>
<evidence type="ECO:0000256" key="3">
    <source>
        <dbReference type="ARBA" id="ARBA00022722"/>
    </source>
</evidence>
<comment type="cofactor">
    <cofactor evidence="1 10">
        <name>Mg(2+)</name>
        <dbReference type="ChEBI" id="CHEBI:18420"/>
    </cofactor>
</comment>
<dbReference type="InterPro" id="IPR044929">
    <property type="entry name" value="DNA/RNA_non-sp_Endonuclease_sf"/>
</dbReference>
<accession>A0A5P3VCS6</accession>
<evidence type="ECO:0000313" key="14">
    <source>
        <dbReference type="EMBL" id="QEZ44157.1"/>
    </source>
</evidence>
<evidence type="ECO:0000256" key="1">
    <source>
        <dbReference type="ARBA" id="ARBA00001946"/>
    </source>
</evidence>
<dbReference type="SUPFAM" id="SSF54060">
    <property type="entry name" value="His-Me finger endonucleases"/>
    <property type="match status" value="1"/>
</dbReference>
<protein>
    <recommendedName>
        <fullName evidence="10">Endonuclease</fullName>
        <ecNumber evidence="10">3.1.30.-</ecNumber>
    </recommendedName>
</protein>
<organism evidence="14 15">
    <name type="scientific">Cupriavidus oxalaticus</name>
    <dbReference type="NCBI Taxonomy" id="96344"/>
    <lineage>
        <taxon>Bacteria</taxon>
        <taxon>Pseudomonadati</taxon>
        <taxon>Pseudomonadota</taxon>
        <taxon>Betaproteobacteria</taxon>
        <taxon>Burkholderiales</taxon>
        <taxon>Burkholderiaceae</taxon>
        <taxon>Cupriavidus</taxon>
    </lineage>
</organism>
<feature type="domain" description="DNA/RNA non-specific endonuclease/pyrophosphatase/phosphodiesterase" evidence="13">
    <location>
        <begin position="54"/>
        <end position="247"/>
    </location>
</feature>
<dbReference type="PANTHER" id="PTHR13966:SF5">
    <property type="entry name" value="ENDONUCLEASE G, MITOCHONDRIAL"/>
    <property type="match status" value="1"/>
</dbReference>
<feature type="signal peptide" evidence="11">
    <location>
        <begin position="1"/>
        <end position="23"/>
    </location>
</feature>
<dbReference type="AlphaFoldDB" id="A0A5P3VCS6"/>
<dbReference type="InterPro" id="IPR040255">
    <property type="entry name" value="Non-specific_endonuclease"/>
</dbReference>
<keyword evidence="5 10" id="KW-0255">Endonuclease</keyword>
<evidence type="ECO:0000256" key="11">
    <source>
        <dbReference type="SAM" id="SignalP"/>
    </source>
</evidence>
<dbReference type="InterPro" id="IPR018524">
    <property type="entry name" value="DNA/RNA_endonuclease_AS"/>
</dbReference>
<feature type="domain" description="ENPP1-3/EXOG-like endonuclease/phosphodiesterase" evidence="12">
    <location>
        <begin position="55"/>
        <end position="247"/>
    </location>
</feature>
<dbReference type="PANTHER" id="PTHR13966">
    <property type="entry name" value="ENDONUCLEASE RELATED"/>
    <property type="match status" value="1"/>
</dbReference>
<evidence type="ECO:0000256" key="7">
    <source>
        <dbReference type="ARBA" id="ARBA00022842"/>
    </source>
</evidence>
<dbReference type="GO" id="GO:0004521">
    <property type="term" value="F:RNA endonuclease activity"/>
    <property type="evidence" value="ECO:0007669"/>
    <property type="project" value="TreeGrafter"/>
</dbReference>